<feature type="transmembrane region" description="Helical" evidence="10">
    <location>
        <begin position="207"/>
        <end position="228"/>
    </location>
</feature>
<feature type="domain" description="HAMP" evidence="12">
    <location>
        <begin position="964"/>
        <end position="1017"/>
    </location>
</feature>
<dbReference type="AlphaFoldDB" id="A0A2T8HHW9"/>
<dbReference type="SMART" id="SM00387">
    <property type="entry name" value="HATPase_c"/>
    <property type="match status" value="1"/>
</dbReference>
<keyword evidence="10" id="KW-1133">Transmembrane helix</keyword>
<feature type="transmembrane region" description="Helical" evidence="10">
    <location>
        <begin position="719"/>
        <end position="742"/>
    </location>
</feature>
<evidence type="ECO:0000256" key="9">
    <source>
        <dbReference type="ARBA" id="ARBA00023012"/>
    </source>
</evidence>
<evidence type="ECO:0000256" key="8">
    <source>
        <dbReference type="ARBA" id="ARBA00022840"/>
    </source>
</evidence>
<dbReference type="OrthoDB" id="9776727at2"/>
<evidence type="ECO:0000256" key="10">
    <source>
        <dbReference type="SAM" id="Phobius"/>
    </source>
</evidence>
<accession>A0A2T8HHW9</accession>
<reference evidence="13 14" key="1">
    <citation type="submission" date="2018-04" db="EMBL/GenBank/DDBJ databases">
        <title>Sphingobacterium cortibacter sp. nov.</title>
        <authorList>
            <person name="Li Y."/>
        </authorList>
    </citation>
    <scope>NUCLEOTIDE SEQUENCE [LARGE SCALE GENOMIC DNA]</scope>
    <source>
        <strain evidence="13 14">2c-3</strain>
    </source>
</reference>
<dbReference type="InterPro" id="IPR003661">
    <property type="entry name" value="HisK_dim/P_dom"/>
</dbReference>
<dbReference type="Gene3D" id="3.30.565.10">
    <property type="entry name" value="Histidine kinase-like ATPase, C-terminal domain"/>
    <property type="match status" value="1"/>
</dbReference>
<dbReference type="PROSITE" id="PS50109">
    <property type="entry name" value="HIS_KIN"/>
    <property type="match status" value="1"/>
</dbReference>
<evidence type="ECO:0000256" key="5">
    <source>
        <dbReference type="ARBA" id="ARBA00022679"/>
    </source>
</evidence>
<feature type="domain" description="Histidine kinase" evidence="11">
    <location>
        <begin position="1034"/>
        <end position="1248"/>
    </location>
</feature>
<evidence type="ECO:0000256" key="1">
    <source>
        <dbReference type="ARBA" id="ARBA00000085"/>
    </source>
</evidence>
<dbReference type="CDD" id="cd00082">
    <property type="entry name" value="HisKA"/>
    <property type="match status" value="1"/>
</dbReference>
<dbReference type="EC" id="2.7.13.3" evidence="3"/>
<comment type="subcellular location">
    <subcellularLocation>
        <location evidence="2">Membrane</location>
    </subcellularLocation>
</comment>
<comment type="caution">
    <text evidence="13">The sequence shown here is derived from an EMBL/GenBank/DDBJ whole genome shotgun (WGS) entry which is preliminary data.</text>
</comment>
<evidence type="ECO:0000259" key="11">
    <source>
        <dbReference type="PROSITE" id="PS50109"/>
    </source>
</evidence>
<dbReference type="GO" id="GO:0016020">
    <property type="term" value="C:membrane"/>
    <property type="evidence" value="ECO:0007669"/>
    <property type="project" value="UniProtKB-SubCell"/>
</dbReference>
<dbReference type="GO" id="GO:0000155">
    <property type="term" value="F:phosphorelay sensor kinase activity"/>
    <property type="evidence" value="ECO:0007669"/>
    <property type="project" value="InterPro"/>
</dbReference>
<evidence type="ECO:0000256" key="4">
    <source>
        <dbReference type="ARBA" id="ARBA00022553"/>
    </source>
</evidence>
<evidence type="ECO:0000256" key="7">
    <source>
        <dbReference type="ARBA" id="ARBA00022777"/>
    </source>
</evidence>
<dbReference type="Gene3D" id="1.10.287.130">
    <property type="match status" value="1"/>
</dbReference>
<evidence type="ECO:0000256" key="3">
    <source>
        <dbReference type="ARBA" id="ARBA00012438"/>
    </source>
</evidence>
<dbReference type="InterPro" id="IPR036890">
    <property type="entry name" value="HATPase_C_sf"/>
</dbReference>
<feature type="transmembrane region" description="Helical" evidence="10">
    <location>
        <begin position="451"/>
        <end position="470"/>
    </location>
</feature>
<dbReference type="InterPro" id="IPR036097">
    <property type="entry name" value="HisK_dim/P_sf"/>
</dbReference>
<dbReference type="InterPro" id="IPR004358">
    <property type="entry name" value="Sig_transdc_His_kin-like_C"/>
</dbReference>
<dbReference type="Gene3D" id="6.10.340.10">
    <property type="match status" value="1"/>
</dbReference>
<sequence length="1253" mass="144211">MGNRVLLLLSIVMFLLFATALIIHNTITEADMLTINTETISKNIHRKEKVVEDLFADSLALKTFSNVERYPTQALELTKNLSDDENLIYFYVYKNNNPIFWSSNLIVPPSDRPFVQETTYVDAEPRSYIVKKKKLDRDVSVLAVILVRRAFNHSNSYLSNRFYKNIIPSDNLEIARYSDNDIVRNVYSKSGSYLFSVKFKQGKYHNVYLTMQLLAWVLGSIIFLSLINRGCFMLAKKGRAWLSVLAMATILAILKWISLQADWLSATSSMELFDPRYYAYNPFLPNLWEFIITTASAAWLIFYIRSIQVFLAAQNPINRNVKALLLAGFALSTIYLFSNLLLEHLSTLITHTSSVNMDFTNILGFSSYSWVNVFLFCVNIILLLLYIDFAIGQVRTMLRNLTTEINIQLITLILFLLISALFFEQAIYYNLLVGAVLLIRSYTRHKNTQYSFFNIVIVLLSISLLSSFIYHQSIRKVKQKQMALTLKYLEAENDLNAISIFSEMEKNLVADSTIMRQLLQDAMVTQQTQLLDNHIKTHYFSGYLSRYEHQFYYYIDEVPLDNYDSNKMVEYREKVINNAVRVPNTDHFYRVRSELGTHEYFFQMDVLLDERSNAQIFVNLRNYAYSPSLPYPEFLVDSKVDIIREHYASDAAFALYKDRVLLTQNGNYVYPSQDVQFPPDLNKALELPDDKGFYHMVFRPDVHTTIVVSKPKFDIWQSLAIISFLFISLFTVYLLALMIQYLTTVVFRKSFNWRTLQYQFILLRNKLRYSTRIQTIVICTVILAILISGTIAFFTIRKQLESSNLALQESYSKEVSHKLENLLSANEKKAWTEGAIERIREINEFSNLDANVYDKRGILVYSSQPRIFETGLVSQFIHPDAYNELNVIKKTNVTLTERIGDFDFNSSYSTIKNEDNSSAAFVNIPNYAAKKEEIRNSNLLLNSLLNIYTVIILIAGFIAVSVSRLITRPLLIIGEKMVETTVSDKNNEPLYWERDDEIGALVKAYNLMLVKMEQNTKQLMSAEREYAWREMARQVAHEIKNPLTPMKLGIQQLMRSFNENDPRFEDRFKKFSDSFVEQIDSLSKIAVEFSNFAKLPSTELVNIDILEKVREVVTFFNSSMNTNILIANKTGRDRLFVLGDKDQILRSFNNLIKNAIEASRGRKKVMIKIGLSLAENELLKIAIGDNGLGIPLDVIPKIFQPNFTTKSSGTGLGLAFVKKTVESMQGEISFQTAENVGTTFTILLPMTAPTNGH</sequence>
<dbReference type="PANTHER" id="PTHR43065">
    <property type="entry name" value="SENSOR HISTIDINE KINASE"/>
    <property type="match status" value="1"/>
</dbReference>
<keyword evidence="9" id="KW-0902">Two-component regulatory system</keyword>
<evidence type="ECO:0000256" key="6">
    <source>
        <dbReference type="ARBA" id="ARBA00022741"/>
    </source>
</evidence>
<feature type="transmembrane region" description="Helical" evidence="10">
    <location>
        <begin position="240"/>
        <end position="259"/>
    </location>
</feature>
<dbReference type="GO" id="GO:0005524">
    <property type="term" value="F:ATP binding"/>
    <property type="evidence" value="ECO:0007669"/>
    <property type="project" value="UniProtKB-KW"/>
</dbReference>
<keyword evidence="14" id="KW-1185">Reference proteome</keyword>
<dbReference type="InterPro" id="IPR003660">
    <property type="entry name" value="HAMP_dom"/>
</dbReference>
<dbReference type="PANTHER" id="PTHR43065:SF10">
    <property type="entry name" value="PEROXIDE STRESS-ACTIVATED HISTIDINE KINASE MAK3"/>
    <property type="match status" value="1"/>
</dbReference>
<keyword evidence="4" id="KW-0597">Phosphoprotein</keyword>
<comment type="catalytic activity">
    <reaction evidence="1">
        <text>ATP + protein L-histidine = ADP + protein N-phospho-L-histidine.</text>
        <dbReference type="EC" id="2.7.13.3"/>
    </reaction>
</comment>
<evidence type="ECO:0000256" key="2">
    <source>
        <dbReference type="ARBA" id="ARBA00004370"/>
    </source>
</evidence>
<feature type="transmembrane region" description="Helical" evidence="10">
    <location>
        <begin position="407"/>
        <end position="431"/>
    </location>
</feature>
<keyword evidence="5" id="KW-0808">Transferase</keyword>
<dbReference type="EMBL" id="QDKG01000004">
    <property type="protein sequence ID" value="PVH24922.1"/>
    <property type="molecule type" value="Genomic_DNA"/>
</dbReference>
<name>A0A2T8HHW9_9SPHI</name>
<keyword evidence="7 13" id="KW-0418">Kinase</keyword>
<evidence type="ECO:0000313" key="14">
    <source>
        <dbReference type="Proteomes" id="UP000245627"/>
    </source>
</evidence>
<organism evidence="13 14">
    <name type="scientific">Sphingobacterium corticibacter</name>
    <dbReference type="NCBI Taxonomy" id="2171749"/>
    <lineage>
        <taxon>Bacteria</taxon>
        <taxon>Pseudomonadati</taxon>
        <taxon>Bacteroidota</taxon>
        <taxon>Sphingobacteriia</taxon>
        <taxon>Sphingobacteriales</taxon>
        <taxon>Sphingobacteriaceae</taxon>
        <taxon>Sphingobacterium</taxon>
    </lineage>
</organism>
<feature type="transmembrane region" description="Helical" evidence="10">
    <location>
        <begin position="362"/>
        <end position="387"/>
    </location>
</feature>
<feature type="transmembrane region" description="Helical" evidence="10">
    <location>
        <begin position="939"/>
        <end position="960"/>
    </location>
</feature>
<dbReference type="CDD" id="cd00075">
    <property type="entry name" value="HATPase"/>
    <property type="match status" value="1"/>
</dbReference>
<evidence type="ECO:0000259" key="12">
    <source>
        <dbReference type="PROSITE" id="PS50885"/>
    </source>
</evidence>
<feature type="transmembrane region" description="Helical" evidence="10">
    <location>
        <begin position="323"/>
        <end position="342"/>
    </location>
</feature>
<dbReference type="InterPro" id="IPR003594">
    <property type="entry name" value="HATPase_dom"/>
</dbReference>
<keyword evidence="8" id="KW-0067">ATP-binding</keyword>
<feature type="transmembrane region" description="Helical" evidence="10">
    <location>
        <begin position="773"/>
        <end position="796"/>
    </location>
</feature>
<dbReference type="PROSITE" id="PS50885">
    <property type="entry name" value="HAMP"/>
    <property type="match status" value="1"/>
</dbReference>
<dbReference type="SMART" id="SM00388">
    <property type="entry name" value="HisKA"/>
    <property type="match status" value="1"/>
</dbReference>
<keyword evidence="10" id="KW-0812">Transmembrane</keyword>
<protein>
    <recommendedName>
        <fullName evidence="3">histidine kinase</fullName>
        <ecNumber evidence="3">2.7.13.3</ecNumber>
    </recommendedName>
</protein>
<keyword evidence="6" id="KW-0547">Nucleotide-binding</keyword>
<dbReference type="SUPFAM" id="SSF55874">
    <property type="entry name" value="ATPase domain of HSP90 chaperone/DNA topoisomerase II/histidine kinase"/>
    <property type="match status" value="1"/>
</dbReference>
<dbReference type="Pfam" id="PF02518">
    <property type="entry name" value="HATPase_c"/>
    <property type="match status" value="1"/>
</dbReference>
<dbReference type="Proteomes" id="UP000245627">
    <property type="component" value="Unassembled WGS sequence"/>
</dbReference>
<dbReference type="SUPFAM" id="SSF47384">
    <property type="entry name" value="Homodimeric domain of signal transducing histidine kinase"/>
    <property type="match status" value="1"/>
</dbReference>
<feature type="transmembrane region" description="Helical" evidence="10">
    <location>
        <begin position="279"/>
        <end position="302"/>
    </location>
</feature>
<evidence type="ECO:0000313" key="13">
    <source>
        <dbReference type="EMBL" id="PVH24922.1"/>
    </source>
</evidence>
<dbReference type="PRINTS" id="PR00344">
    <property type="entry name" value="BCTRLSENSOR"/>
</dbReference>
<gene>
    <name evidence="13" type="ORF">DC487_12480</name>
</gene>
<keyword evidence="10" id="KW-0472">Membrane</keyword>
<proteinExistence type="predicted"/>
<dbReference type="InterPro" id="IPR005467">
    <property type="entry name" value="His_kinase_dom"/>
</dbReference>